<name>A0A8J2YYH8_9PROT</name>
<organism evidence="2 3">
    <name type="scientific">Aliidongia dinghuensis</name>
    <dbReference type="NCBI Taxonomy" id="1867774"/>
    <lineage>
        <taxon>Bacteria</taxon>
        <taxon>Pseudomonadati</taxon>
        <taxon>Pseudomonadota</taxon>
        <taxon>Alphaproteobacteria</taxon>
        <taxon>Rhodospirillales</taxon>
        <taxon>Dongiaceae</taxon>
        <taxon>Aliidongia</taxon>
    </lineage>
</organism>
<gene>
    <name evidence="2" type="ORF">GCM10011611_49400</name>
</gene>
<dbReference type="GO" id="GO:0009116">
    <property type="term" value="P:nucleoside metabolic process"/>
    <property type="evidence" value="ECO:0007669"/>
    <property type="project" value="InterPro"/>
</dbReference>
<dbReference type="EMBL" id="BMJQ01000014">
    <property type="protein sequence ID" value="GGF37038.1"/>
    <property type="molecule type" value="Genomic_DNA"/>
</dbReference>
<dbReference type="AlphaFoldDB" id="A0A8J2YYH8"/>
<evidence type="ECO:0000313" key="2">
    <source>
        <dbReference type="EMBL" id="GGF37038.1"/>
    </source>
</evidence>
<sequence>MAVQIGILAGLQSEARCLSGLVPPHRIALSGARLDGARRAARRLVEGGATHLLSFGLAGGLDPALAPGTLLLPAQLLTPAGGAVPVDPDWHAAALALLRAHRPIQAPVAGSDIAIGTVAAKAALFATSGGVAVDMESHVLAAAAPALPLLIVRVVADSAADALPPAALVGIKPDGATDLAAVLASVLRRPAQIPALMRLGRAATKATETLRAAARLGAASGFGLV</sequence>
<dbReference type="InterPro" id="IPR035994">
    <property type="entry name" value="Nucleoside_phosphorylase_sf"/>
</dbReference>
<dbReference type="GO" id="GO:0003824">
    <property type="term" value="F:catalytic activity"/>
    <property type="evidence" value="ECO:0007669"/>
    <property type="project" value="InterPro"/>
</dbReference>
<dbReference type="Proteomes" id="UP000646365">
    <property type="component" value="Unassembled WGS sequence"/>
</dbReference>
<dbReference type="SUPFAM" id="SSF53167">
    <property type="entry name" value="Purine and uridine phosphorylases"/>
    <property type="match status" value="1"/>
</dbReference>
<accession>A0A8J2YYH8</accession>
<evidence type="ECO:0000313" key="3">
    <source>
        <dbReference type="Proteomes" id="UP000646365"/>
    </source>
</evidence>
<reference evidence="2" key="2">
    <citation type="submission" date="2020-09" db="EMBL/GenBank/DDBJ databases">
        <authorList>
            <person name="Sun Q."/>
            <person name="Zhou Y."/>
        </authorList>
    </citation>
    <scope>NUCLEOTIDE SEQUENCE</scope>
    <source>
        <strain evidence="2">CGMCC 1.15725</strain>
    </source>
</reference>
<dbReference type="Gene3D" id="3.40.50.1580">
    <property type="entry name" value="Nucleoside phosphorylase domain"/>
    <property type="match status" value="1"/>
</dbReference>
<proteinExistence type="predicted"/>
<feature type="domain" description="Nucleoside phosphorylase" evidence="1">
    <location>
        <begin position="38"/>
        <end position="186"/>
    </location>
</feature>
<keyword evidence="3" id="KW-1185">Reference proteome</keyword>
<evidence type="ECO:0000259" key="1">
    <source>
        <dbReference type="Pfam" id="PF01048"/>
    </source>
</evidence>
<comment type="caution">
    <text evidence="2">The sequence shown here is derived from an EMBL/GenBank/DDBJ whole genome shotgun (WGS) entry which is preliminary data.</text>
</comment>
<protein>
    <submittedName>
        <fullName evidence="2">Purine phosphorylase</fullName>
    </submittedName>
</protein>
<dbReference type="InterPro" id="IPR000845">
    <property type="entry name" value="Nucleoside_phosphorylase_d"/>
</dbReference>
<dbReference type="Pfam" id="PF01048">
    <property type="entry name" value="PNP_UDP_1"/>
    <property type="match status" value="1"/>
</dbReference>
<reference evidence="2" key="1">
    <citation type="journal article" date="2014" name="Int. J. Syst. Evol. Microbiol.">
        <title>Complete genome sequence of Corynebacterium casei LMG S-19264T (=DSM 44701T), isolated from a smear-ripened cheese.</title>
        <authorList>
            <consortium name="US DOE Joint Genome Institute (JGI-PGF)"/>
            <person name="Walter F."/>
            <person name="Albersmeier A."/>
            <person name="Kalinowski J."/>
            <person name="Ruckert C."/>
        </authorList>
    </citation>
    <scope>NUCLEOTIDE SEQUENCE</scope>
    <source>
        <strain evidence="2">CGMCC 1.15725</strain>
    </source>
</reference>